<dbReference type="AlphaFoldDB" id="A0A0H2XVH7"/>
<dbReference type="HOGENOM" id="CLU_089364_1_0_4"/>
<accession>A0A0H2XVH7</accession>
<evidence type="ECO:0000313" key="1">
    <source>
        <dbReference type="EMBL" id="ABF78474.1"/>
    </source>
</evidence>
<gene>
    <name evidence="1" type="ordered locus">Bcen_3581</name>
</gene>
<dbReference type="SUPFAM" id="SSF54909">
    <property type="entry name" value="Dimeric alpha+beta barrel"/>
    <property type="match status" value="1"/>
</dbReference>
<sequence>MTRLSLPHGQLCVWTDIDPAHEADFNAWYDREHMQERVAIPGFTHARRFRATDGGPRRYLALYVTDTLDVFRGDAYRRAFTQQTAWSLANFERMTGTQRRVGELTIEAGDGEGAHLALFVLPPDRIDVPHLRARFAAALHEPGIHAARLFRTSPDLSAPIGASAAAGPAADALVLIEGSDAAAARRVAAALAGHDDVRTFDLLWRAAAPLPAAHRDAQAAAEPAAVVAPALPA</sequence>
<name>A0A0H2XVH7_BURO1</name>
<proteinExistence type="predicted"/>
<protein>
    <recommendedName>
        <fullName evidence="2">ABC-type sugar transport system protein</fullName>
    </recommendedName>
</protein>
<dbReference type="InterPro" id="IPR011008">
    <property type="entry name" value="Dimeric_a/b-barrel"/>
</dbReference>
<reference evidence="1" key="1">
    <citation type="submission" date="2006-05" db="EMBL/GenBank/DDBJ databases">
        <title>Complete sequence of chromosome 2 of Burkholderia cenocepacia AU 1054.</title>
        <authorList>
            <consortium name="US DOE Joint Genome Institute"/>
            <person name="Copeland A."/>
            <person name="Lucas S."/>
            <person name="Lapidus A."/>
            <person name="Barry K."/>
            <person name="Detter J.C."/>
            <person name="Glavina del Rio T."/>
            <person name="Hammon N."/>
            <person name="Israni S."/>
            <person name="Dalin E."/>
            <person name="Tice H."/>
            <person name="Pitluck S."/>
            <person name="Chain P."/>
            <person name="Malfatti S."/>
            <person name="Shin M."/>
            <person name="Vergez L."/>
            <person name="Schmutz J."/>
            <person name="Larimer F."/>
            <person name="Land M."/>
            <person name="Hauser L."/>
            <person name="Kyrpides N."/>
            <person name="Lykidis A."/>
            <person name="LiPuma J.J."/>
            <person name="Konstantinidis K."/>
            <person name="Tiedje J.M."/>
            <person name="Richardson P."/>
        </authorList>
    </citation>
    <scope>NUCLEOTIDE SEQUENCE [LARGE SCALE GENOMIC DNA]</scope>
    <source>
        <strain evidence="1">AU 1054</strain>
    </source>
</reference>
<evidence type="ECO:0008006" key="2">
    <source>
        <dbReference type="Google" id="ProtNLM"/>
    </source>
</evidence>
<dbReference type="EMBL" id="CP000379">
    <property type="protein sequence ID" value="ABF78474.1"/>
    <property type="molecule type" value="Genomic_DNA"/>
</dbReference>
<organism evidence="1">
    <name type="scientific">Burkholderia orbicola (strain AU 1054)</name>
    <dbReference type="NCBI Taxonomy" id="331271"/>
    <lineage>
        <taxon>Bacteria</taxon>
        <taxon>Pseudomonadati</taxon>
        <taxon>Pseudomonadota</taxon>
        <taxon>Betaproteobacteria</taxon>
        <taxon>Burkholderiales</taxon>
        <taxon>Burkholderiaceae</taxon>
        <taxon>Burkholderia</taxon>
        <taxon>Burkholderia cepacia complex</taxon>
        <taxon>Burkholderia orbicola</taxon>
    </lineage>
</organism>